<proteinExistence type="predicted"/>
<evidence type="ECO:0000256" key="1">
    <source>
        <dbReference type="SAM" id="MobiDB-lite"/>
    </source>
</evidence>
<dbReference type="PANTHER" id="PTHR44167">
    <property type="entry name" value="OVARIAN-SPECIFIC SERINE/THREONINE-PROTEIN KINASE LOK-RELATED"/>
    <property type="match status" value="1"/>
</dbReference>
<evidence type="ECO:0000259" key="2">
    <source>
        <dbReference type="PROSITE" id="PS50011"/>
    </source>
</evidence>
<sequence>MAVEEPFANRASCSSRTAPTTSSGHVIPALVVLGRPSWEGALDRNAFSLLLEHLDGLDLSRHVDSKGYCNADPERVHTMVDEMPDVIKYPVKHGIEHNDIKPANIIIGPNSIKLTDFGLSAKGHQKGPYHGGTPGYVPLEILQNRDPLLYPDHRDIFALTYTFLFALGWRKDPEHPPYDVLSLGSSGPEGEKLLKFVQDGWNEAENLAIFNIPLQDAFEIEAKDRMSPEELCEAVKSIRVSNIKKAQAMAATIRVTVAASGDD</sequence>
<protein>
    <submittedName>
        <fullName evidence="3">Kinase-like domain-containing protein</fullName>
    </submittedName>
</protein>
<evidence type="ECO:0000313" key="3">
    <source>
        <dbReference type="EMBL" id="KAF2227063.1"/>
    </source>
</evidence>
<feature type="region of interest" description="Disordered" evidence="1">
    <location>
        <begin position="1"/>
        <end position="22"/>
    </location>
</feature>
<dbReference type="PROSITE" id="PS00108">
    <property type="entry name" value="PROTEIN_KINASE_ST"/>
    <property type="match status" value="1"/>
</dbReference>
<dbReference type="EMBL" id="ML992502">
    <property type="protein sequence ID" value="KAF2227063.1"/>
    <property type="molecule type" value="Genomic_DNA"/>
</dbReference>
<evidence type="ECO:0000313" key="4">
    <source>
        <dbReference type="Proteomes" id="UP000799538"/>
    </source>
</evidence>
<dbReference type="GO" id="GO:0004674">
    <property type="term" value="F:protein serine/threonine kinase activity"/>
    <property type="evidence" value="ECO:0007669"/>
    <property type="project" value="TreeGrafter"/>
</dbReference>
<dbReference type="OrthoDB" id="4062651at2759"/>
<organism evidence="3 4">
    <name type="scientific">Elsinoe ampelina</name>
    <dbReference type="NCBI Taxonomy" id="302913"/>
    <lineage>
        <taxon>Eukaryota</taxon>
        <taxon>Fungi</taxon>
        <taxon>Dikarya</taxon>
        <taxon>Ascomycota</taxon>
        <taxon>Pezizomycotina</taxon>
        <taxon>Dothideomycetes</taxon>
        <taxon>Dothideomycetidae</taxon>
        <taxon>Myriangiales</taxon>
        <taxon>Elsinoaceae</taxon>
        <taxon>Elsinoe</taxon>
    </lineage>
</organism>
<dbReference type="SUPFAM" id="SSF56112">
    <property type="entry name" value="Protein kinase-like (PK-like)"/>
    <property type="match status" value="1"/>
</dbReference>
<dbReference type="Proteomes" id="UP000799538">
    <property type="component" value="Unassembled WGS sequence"/>
</dbReference>
<keyword evidence="3" id="KW-0418">Kinase</keyword>
<dbReference type="GO" id="GO:0005634">
    <property type="term" value="C:nucleus"/>
    <property type="evidence" value="ECO:0007669"/>
    <property type="project" value="TreeGrafter"/>
</dbReference>
<dbReference type="InterPro" id="IPR011009">
    <property type="entry name" value="Kinase-like_dom_sf"/>
</dbReference>
<accession>A0A6A6GNX4</accession>
<dbReference type="GO" id="GO:0005524">
    <property type="term" value="F:ATP binding"/>
    <property type="evidence" value="ECO:0007669"/>
    <property type="project" value="InterPro"/>
</dbReference>
<reference evidence="4" key="1">
    <citation type="journal article" date="2020" name="Stud. Mycol.">
        <title>101 Dothideomycetes genomes: A test case for predicting lifestyles and emergence of pathogens.</title>
        <authorList>
            <person name="Haridas S."/>
            <person name="Albert R."/>
            <person name="Binder M."/>
            <person name="Bloem J."/>
            <person name="LaButti K."/>
            <person name="Salamov A."/>
            <person name="Andreopoulos B."/>
            <person name="Baker S."/>
            <person name="Barry K."/>
            <person name="Bills G."/>
            <person name="Bluhm B."/>
            <person name="Cannon C."/>
            <person name="Castanera R."/>
            <person name="Culley D."/>
            <person name="Daum C."/>
            <person name="Ezra D."/>
            <person name="Gonzalez J."/>
            <person name="Henrissat B."/>
            <person name="Kuo A."/>
            <person name="Liang C."/>
            <person name="Lipzen A."/>
            <person name="Lutzoni F."/>
            <person name="Magnuson J."/>
            <person name="Mondo S."/>
            <person name="Nolan M."/>
            <person name="Ohm R."/>
            <person name="Pangilinan J."/>
            <person name="Park H.-J."/>
            <person name="Ramirez L."/>
            <person name="Alfaro M."/>
            <person name="Sun H."/>
            <person name="Tritt A."/>
            <person name="Yoshinaga Y."/>
            <person name="Zwiers L.-H."/>
            <person name="Turgeon B."/>
            <person name="Goodwin S."/>
            <person name="Spatafora J."/>
            <person name="Crous P."/>
            <person name="Grigoriev I."/>
        </authorList>
    </citation>
    <scope>NUCLEOTIDE SEQUENCE [LARGE SCALE GENOMIC DNA]</scope>
    <source>
        <strain evidence="4">CECT 20119</strain>
    </source>
</reference>
<dbReference type="AlphaFoldDB" id="A0A6A6GNX4"/>
<dbReference type="Gene3D" id="1.10.510.10">
    <property type="entry name" value="Transferase(Phosphotransferase) domain 1"/>
    <property type="match status" value="1"/>
</dbReference>
<dbReference type="GO" id="GO:0044773">
    <property type="term" value="P:mitotic DNA damage checkpoint signaling"/>
    <property type="evidence" value="ECO:0007669"/>
    <property type="project" value="TreeGrafter"/>
</dbReference>
<dbReference type="PROSITE" id="PS50011">
    <property type="entry name" value="PROTEIN_KINASE_DOM"/>
    <property type="match status" value="1"/>
</dbReference>
<keyword evidence="3" id="KW-0808">Transferase</keyword>
<dbReference type="InterPro" id="IPR008271">
    <property type="entry name" value="Ser/Thr_kinase_AS"/>
</dbReference>
<dbReference type="InterPro" id="IPR000719">
    <property type="entry name" value="Prot_kinase_dom"/>
</dbReference>
<dbReference type="PANTHER" id="PTHR44167:SF24">
    <property type="entry name" value="SERINE_THREONINE-PROTEIN KINASE CHK2"/>
    <property type="match status" value="1"/>
</dbReference>
<gene>
    <name evidence="3" type="ORF">BDZ85DRAFT_57995</name>
</gene>
<feature type="compositionally biased region" description="Polar residues" evidence="1">
    <location>
        <begin position="11"/>
        <end position="22"/>
    </location>
</feature>
<dbReference type="SMART" id="SM00220">
    <property type="entry name" value="S_TKc"/>
    <property type="match status" value="1"/>
</dbReference>
<keyword evidence="4" id="KW-1185">Reference proteome</keyword>
<feature type="domain" description="Protein kinase" evidence="2">
    <location>
        <begin position="1"/>
        <end position="238"/>
    </location>
</feature>
<dbReference type="Pfam" id="PF00069">
    <property type="entry name" value="Pkinase"/>
    <property type="match status" value="1"/>
</dbReference>
<name>A0A6A6GNX4_9PEZI</name>